<gene>
    <name evidence="1" type="ORF">A5N68_03315</name>
</gene>
<evidence type="ECO:0000313" key="1">
    <source>
        <dbReference type="EMBL" id="ORM31248.1"/>
    </source>
</evidence>
<dbReference type="AlphaFoldDB" id="A0AAE5IUZ4"/>
<reference evidence="1 2" key="1">
    <citation type="journal article" date="2016" name="Genome Biol. Evol.">
        <title>Pangenome and Phylogenomic Analysis of the Pathogenic Actinobacterium Rhodococcus equi.</title>
        <authorList>
            <person name="Anastasi E."/>
            <person name="MacArthur I."/>
            <person name="Scortti M."/>
            <person name="Alvarez S."/>
            <person name="Giguere S."/>
            <person name="Vazquez-Boland J.A."/>
        </authorList>
    </citation>
    <scope>NUCLEOTIDE SEQUENCE [LARGE SCALE GENOMIC DNA]</scope>
    <source>
        <strain evidence="1 2">PAM1271</strain>
    </source>
</reference>
<protein>
    <submittedName>
        <fullName evidence="1">Uncharacterized protein</fullName>
    </submittedName>
</protein>
<dbReference type="EMBL" id="LWIC01000001">
    <property type="protein sequence ID" value="ORM31248.1"/>
    <property type="molecule type" value="Genomic_DNA"/>
</dbReference>
<accession>A0AAE5IUZ4</accession>
<comment type="caution">
    <text evidence="1">The sequence shown here is derived from an EMBL/GenBank/DDBJ whole genome shotgun (WGS) entry which is preliminary data.</text>
</comment>
<sequence length="59" mass="6840">MTYYTVANGEVQPFRTDKFCGNHASPARVQLDMNEELWDIALWQAEIDQHYLDQGLDPP</sequence>
<proteinExistence type="predicted"/>
<name>A0AAE5IUZ4_RHOHA</name>
<organism evidence="1 2">
    <name type="scientific">Rhodococcus hoagii</name>
    <name type="common">Corynebacterium equii</name>
    <dbReference type="NCBI Taxonomy" id="43767"/>
    <lineage>
        <taxon>Bacteria</taxon>
        <taxon>Bacillati</taxon>
        <taxon>Actinomycetota</taxon>
        <taxon>Actinomycetes</taxon>
        <taxon>Mycobacteriales</taxon>
        <taxon>Nocardiaceae</taxon>
        <taxon>Prescottella</taxon>
    </lineage>
</organism>
<evidence type="ECO:0000313" key="2">
    <source>
        <dbReference type="Proteomes" id="UP000193518"/>
    </source>
</evidence>
<dbReference type="Proteomes" id="UP000193518">
    <property type="component" value="Unassembled WGS sequence"/>
</dbReference>